<dbReference type="Gene3D" id="3.90.25.10">
    <property type="entry name" value="UDP-galactose 4-epimerase, domain 1"/>
    <property type="match status" value="1"/>
</dbReference>
<gene>
    <name evidence="2" type="ORF">METZ01_LOCUS357300</name>
</gene>
<dbReference type="AlphaFoldDB" id="A0A382S3H0"/>
<name>A0A382S3H0_9ZZZZ</name>
<accession>A0A382S3H0</accession>
<evidence type="ECO:0000259" key="1">
    <source>
        <dbReference type="Pfam" id="PF16363"/>
    </source>
</evidence>
<organism evidence="2">
    <name type="scientific">marine metagenome</name>
    <dbReference type="NCBI Taxonomy" id="408172"/>
    <lineage>
        <taxon>unclassified sequences</taxon>
        <taxon>metagenomes</taxon>
        <taxon>ecological metagenomes</taxon>
    </lineage>
</organism>
<sequence length="250" mass="28150">MNKEKYWHGKNVFITGINGFIGGNLAKSLIDKGANVFGLLRNHRKDTFLYFEGISDKITLIDGDITDLTLLKRIISEEQINVVYHLAAQVEIGIGLTNPLLTFETNIKGTYSLLEAIKECPQTIESIIVASTDKSYGSYGREMMPYKEEYPLKAIYPYDVSKACADMIARTYASDVFNMPIVVTRFCNIYGPGQLNFSALIPDAIRSALGYYEFIPRGNGNQERDFMYVQDVVELYLCIGNSLALNPKKY</sequence>
<dbReference type="EMBL" id="UINC01126150">
    <property type="protein sequence ID" value="SVD04446.1"/>
    <property type="molecule type" value="Genomic_DNA"/>
</dbReference>
<reference evidence="2" key="1">
    <citation type="submission" date="2018-05" db="EMBL/GenBank/DDBJ databases">
        <authorList>
            <person name="Lanie J.A."/>
            <person name="Ng W.-L."/>
            <person name="Kazmierczak K.M."/>
            <person name="Andrzejewski T.M."/>
            <person name="Davidsen T.M."/>
            <person name="Wayne K.J."/>
            <person name="Tettelin H."/>
            <person name="Glass J.I."/>
            <person name="Rusch D."/>
            <person name="Podicherti R."/>
            <person name="Tsui H.-C.T."/>
            <person name="Winkler M.E."/>
        </authorList>
    </citation>
    <scope>NUCLEOTIDE SEQUENCE</scope>
</reference>
<feature type="domain" description="NAD(P)-binding" evidence="1">
    <location>
        <begin position="13"/>
        <end position="236"/>
    </location>
</feature>
<dbReference type="InterPro" id="IPR016040">
    <property type="entry name" value="NAD(P)-bd_dom"/>
</dbReference>
<dbReference type="InterPro" id="IPR036291">
    <property type="entry name" value="NAD(P)-bd_dom_sf"/>
</dbReference>
<evidence type="ECO:0000313" key="2">
    <source>
        <dbReference type="EMBL" id="SVD04446.1"/>
    </source>
</evidence>
<proteinExistence type="predicted"/>
<dbReference type="Pfam" id="PF16363">
    <property type="entry name" value="GDP_Man_Dehyd"/>
    <property type="match status" value="1"/>
</dbReference>
<dbReference type="Gene3D" id="3.40.50.720">
    <property type="entry name" value="NAD(P)-binding Rossmann-like Domain"/>
    <property type="match status" value="1"/>
</dbReference>
<dbReference type="SUPFAM" id="SSF51735">
    <property type="entry name" value="NAD(P)-binding Rossmann-fold domains"/>
    <property type="match status" value="1"/>
</dbReference>
<protein>
    <recommendedName>
        <fullName evidence="1">NAD(P)-binding domain-containing protein</fullName>
    </recommendedName>
</protein>
<feature type="non-terminal residue" evidence="2">
    <location>
        <position position="250"/>
    </location>
</feature>
<dbReference type="PANTHER" id="PTHR43000">
    <property type="entry name" value="DTDP-D-GLUCOSE 4,6-DEHYDRATASE-RELATED"/>
    <property type="match status" value="1"/>
</dbReference>